<comment type="caution">
    <text evidence="8">The sequence shown here is derived from an EMBL/GenBank/DDBJ whole genome shotgun (WGS) entry which is preliminary data.</text>
</comment>
<feature type="compositionally biased region" description="Basic residues" evidence="5">
    <location>
        <begin position="38"/>
        <end position="49"/>
    </location>
</feature>
<reference evidence="8 9" key="1">
    <citation type="journal article" date="2018" name="G3 (Bethesda)">
        <title>Phylogenetic and Phylogenomic Definition of Rhizopus Species.</title>
        <authorList>
            <person name="Gryganskyi A.P."/>
            <person name="Golan J."/>
            <person name="Dolatabadi S."/>
            <person name="Mondo S."/>
            <person name="Robb S."/>
            <person name="Idnurm A."/>
            <person name="Muszewska A."/>
            <person name="Steczkiewicz K."/>
            <person name="Masonjones S."/>
            <person name="Liao H.L."/>
            <person name="Gajdeczka M.T."/>
            <person name="Anike F."/>
            <person name="Vuek A."/>
            <person name="Anishchenko I.M."/>
            <person name="Voigt K."/>
            <person name="de Hoog G.S."/>
            <person name="Smith M.E."/>
            <person name="Heitman J."/>
            <person name="Vilgalys R."/>
            <person name="Stajich J.E."/>
        </authorList>
    </citation>
    <scope>NUCLEOTIDE SEQUENCE [LARGE SCALE GENOMIC DNA]</scope>
    <source>
        <strain evidence="8 9">LSU 92-RS-03</strain>
    </source>
</reference>
<keyword evidence="1" id="KW-0132">Cell division</keyword>
<evidence type="ECO:0000256" key="5">
    <source>
        <dbReference type="SAM" id="MobiDB-lite"/>
    </source>
</evidence>
<dbReference type="GO" id="GO:0044772">
    <property type="term" value="P:mitotic cell cycle phase transition"/>
    <property type="evidence" value="ECO:0007669"/>
    <property type="project" value="InterPro"/>
</dbReference>
<dbReference type="PANTHER" id="PTHR10177">
    <property type="entry name" value="CYCLINS"/>
    <property type="match status" value="1"/>
</dbReference>
<dbReference type="EMBL" id="PJQM01000277">
    <property type="protein sequence ID" value="RCI05891.1"/>
    <property type="molecule type" value="Genomic_DNA"/>
</dbReference>
<gene>
    <name evidence="8" type="primary">CLB2_2</name>
    <name evidence="8" type="ORF">CU098_003775</name>
</gene>
<dbReference type="PROSITE" id="PS00292">
    <property type="entry name" value="CYCLINS"/>
    <property type="match status" value="1"/>
</dbReference>
<dbReference type="OrthoDB" id="5590282at2759"/>
<dbReference type="SMART" id="SM00385">
    <property type="entry name" value="CYCLIN"/>
    <property type="match status" value="2"/>
</dbReference>
<keyword evidence="2 4" id="KW-0195">Cyclin</keyword>
<evidence type="ECO:0000313" key="9">
    <source>
        <dbReference type="Proteomes" id="UP000253551"/>
    </source>
</evidence>
<dbReference type="SUPFAM" id="SSF47954">
    <property type="entry name" value="Cyclin-like"/>
    <property type="match status" value="2"/>
</dbReference>
<dbReference type="Pfam" id="PF02984">
    <property type="entry name" value="Cyclin_C"/>
    <property type="match status" value="1"/>
</dbReference>
<feature type="domain" description="Cyclin C-terminal" evidence="7">
    <location>
        <begin position="315"/>
        <end position="430"/>
    </location>
</feature>
<feature type="domain" description="Cyclin-like" evidence="6">
    <location>
        <begin position="222"/>
        <end position="306"/>
    </location>
</feature>
<dbReference type="Gene3D" id="1.10.472.10">
    <property type="entry name" value="Cyclin-like"/>
    <property type="match status" value="2"/>
</dbReference>
<dbReference type="InterPro" id="IPR046965">
    <property type="entry name" value="Cyclin_A/B-like"/>
</dbReference>
<dbReference type="Proteomes" id="UP000253551">
    <property type="component" value="Unassembled WGS sequence"/>
</dbReference>
<evidence type="ECO:0000259" key="7">
    <source>
        <dbReference type="SMART" id="SM01332"/>
    </source>
</evidence>
<evidence type="ECO:0000256" key="1">
    <source>
        <dbReference type="ARBA" id="ARBA00022618"/>
    </source>
</evidence>
<name>A0A367KUL6_RHIST</name>
<dbReference type="SMART" id="SM01332">
    <property type="entry name" value="Cyclin_C"/>
    <property type="match status" value="1"/>
</dbReference>
<keyword evidence="9" id="KW-1185">Reference proteome</keyword>
<dbReference type="GO" id="GO:0051301">
    <property type="term" value="P:cell division"/>
    <property type="evidence" value="ECO:0007669"/>
    <property type="project" value="UniProtKB-KW"/>
</dbReference>
<evidence type="ECO:0000256" key="4">
    <source>
        <dbReference type="RuleBase" id="RU000383"/>
    </source>
</evidence>
<proteinExistence type="inferred from homology"/>
<organism evidence="8 9">
    <name type="scientific">Rhizopus stolonifer</name>
    <name type="common">Rhizopus nigricans</name>
    <dbReference type="NCBI Taxonomy" id="4846"/>
    <lineage>
        <taxon>Eukaryota</taxon>
        <taxon>Fungi</taxon>
        <taxon>Fungi incertae sedis</taxon>
        <taxon>Mucoromycota</taxon>
        <taxon>Mucoromycotina</taxon>
        <taxon>Mucoromycetes</taxon>
        <taxon>Mucorales</taxon>
        <taxon>Mucorineae</taxon>
        <taxon>Rhizopodaceae</taxon>
        <taxon>Rhizopus</taxon>
    </lineage>
</organism>
<dbReference type="GO" id="GO:0016538">
    <property type="term" value="F:cyclin-dependent protein serine/threonine kinase regulator activity"/>
    <property type="evidence" value="ECO:0007669"/>
    <property type="project" value="InterPro"/>
</dbReference>
<dbReference type="InterPro" id="IPR036915">
    <property type="entry name" value="Cyclin-like_sf"/>
</dbReference>
<dbReference type="InterPro" id="IPR048258">
    <property type="entry name" value="Cyclins_cyclin-box"/>
</dbReference>
<accession>A0A367KUL6</accession>
<dbReference type="FunFam" id="1.10.472.10:FF:000001">
    <property type="entry name" value="G2/mitotic-specific cyclin"/>
    <property type="match status" value="1"/>
</dbReference>
<feature type="domain" description="Cyclin-like" evidence="6">
    <location>
        <begin position="319"/>
        <end position="401"/>
    </location>
</feature>
<protein>
    <submittedName>
        <fullName evidence="8">G2/mitotic-specific cyclin</fullName>
    </submittedName>
</protein>
<comment type="similarity">
    <text evidence="4">Belongs to the cyclin family.</text>
</comment>
<dbReference type="AlphaFoldDB" id="A0A367KUL6"/>
<keyword evidence="3" id="KW-0131">Cell cycle</keyword>
<dbReference type="STRING" id="4846.A0A367KUL6"/>
<dbReference type="InterPro" id="IPR013763">
    <property type="entry name" value="Cyclin-like_dom"/>
</dbReference>
<evidence type="ECO:0000256" key="3">
    <source>
        <dbReference type="ARBA" id="ARBA00023306"/>
    </source>
</evidence>
<evidence type="ECO:0000259" key="6">
    <source>
        <dbReference type="SMART" id="SM00385"/>
    </source>
</evidence>
<evidence type="ECO:0000256" key="2">
    <source>
        <dbReference type="ARBA" id="ARBA00023127"/>
    </source>
</evidence>
<dbReference type="Pfam" id="PF00134">
    <property type="entry name" value="Cyclin_N"/>
    <property type="match status" value="1"/>
</dbReference>
<feature type="region of interest" description="Disordered" evidence="5">
    <location>
        <begin position="1"/>
        <end position="58"/>
    </location>
</feature>
<dbReference type="PIRSF" id="PIRSF001771">
    <property type="entry name" value="Cyclin_A_B_D_E"/>
    <property type="match status" value="1"/>
</dbReference>
<evidence type="ECO:0000313" key="8">
    <source>
        <dbReference type="EMBL" id="RCI05891.1"/>
    </source>
</evidence>
<dbReference type="InterPro" id="IPR004367">
    <property type="entry name" value="Cyclin_C-dom"/>
</dbReference>
<sequence length="442" mass="51342">MNQLENSVAKEETVMSSNKPLLREPLKPRPILSDKSNANRHTKLKNIKHKPQDTLDSQQKAHIQEFFDDNQTRYQPEDTMVIVPVLPIAVPTRMKHLFIKDIKTTQKRAFEDNDDDEKRENKKTKFTSRPLFVPDAPPLEFTADQETIQYDSAQEKRAKLAMLQTTQSLCEGQWNDPMLVAEYAGEIFGHLYDIEPSMMGNPDYANHQQHEVTWGMRSVLIDWVIEIHYLFGLLPETLFLTVNIIDRFLSKRTVVLGKLQLVGITALFIAAKFEELTTPPLRDFLFMTDNAVNEDELIKAERFILQVLDFRLCYPNPLNFLRRVCTEEMQCDIHTRTLAKYFMEVACIDHSFIGTRPSLIAASALWLSKRMLAKGKWTPRFTKLSGYAPDDLKATVERMLDYLSQPVTHDAFFRKWSTKRCAKASIFVRDWINRFYINVQDA</sequence>
<dbReference type="InterPro" id="IPR039361">
    <property type="entry name" value="Cyclin"/>
</dbReference>
<dbReference type="InterPro" id="IPR006671">
    <property type="entry name" value="Cyclin_N"/>
</dbReference>